<dbReference type="AlphaFoldDB" id="A0A938YA88"/>
<comment type="caution">
    <text evidence="2">The sequence shown here is derived from an EMBL/GenBank/DDBJ whole genome shotgun (WGS) entry which is preliminary data.</text>
</comment>
<protein>
    <submittedName>
        <fullName evidence="2">Uncharacterized protein</fullName>
    </submittedName>
</protein>
<name>A0A938YA88_9ACTN</name>
<sequence>MTRSDPRASRSAVRATQRRAATRHPLQSLISRFGSDGPSARDTDRAAADLRAVRDHQSSW</sequence>
<gene>
    <name evidence="2" type="ORF">JL106_06150</name>
</gene>
<reference evidence="2" key="1">
    <citation type="submission" date="2021-01" db="EMBL/GenBank/DDBJ databases">
        <title>YIM 132084 draft genome.</title>
        <authorList>
            <person name="An D."/>
        </authorList>
    </citation>
    <scope>NUCLEOTIDE SEQUENCE</scope>
    <source>
        <strain evidence="2">YIM 132084</strain>
    </source>
</reference>
<dbReference type="RefSeq" id="WP_205259813.1">
    <property type="nucleotide sequence ID" value="NZ_JAERWK010000008.1"/>
</dbReference>
<evidence type="ECO:0000313" key="3">
    <source>
        <dbReference type="Proteomes" id="UP000663792"/>
    </source>
</evidence>
<accession>A0A938YA88</accession>
<dbReference type="EMBL" id="JAERWK010000008">
    <property type="protein sequence ID" value="MBM9466862.1"/>
    <property type="molecule type" value="Genomic_DNA"/>
</dbReference>
<keyword evidence="3" id="KW-1185">Reference proteome</keyword>
<feature type="region of interest" description="Disordered" evidence="1">
    <location>
        <begin position="1"/>
        <end position="46"/>
    </location>
</feature>
<evidence type="ECO:0000313" key="2">
    <source>
        <dbReference type="EMBL" id="MBM9466862.1"/>
    </source>
</evidence>
<proteinExistence type="predicted"/>
<organism evidence="2 3">
    <name type="scientific">Nakamurella leprariae</name>
    <dbReference type="NCBI Taxonomy" id="2803911"/>
    <lineage>
        <taxon>Bacteria</taxon>
        <taxon>Bacillati</taxon>
        <taxon>Actinomycetota</taxon>
        <taxon>Actinomycetes</taxon>
        <taxon>Nakamurellales</taxon>
        <taxon>Nakamurellaceae</taxon>
        <taxon>Nakamurella</taxon>
    </lineage>
</organism>
<evidence type="ECO:0000256" key="1">
    <source>
        <dbReference type="SAM" id="MobiDB-lite"/>
    </source>
</evidence>
<dbReference type="Proteomes" id="UP000663792">
    <property type="component" value="Unassembled WGS sequence"/>
</dbReference>